<evidence type="ECO:0000313" key="3">
    <source>
        <dbReference type="Proteomes" id="UP000030136"/>
    </source>
</evidence>
<dbReference type="InterPro" id="IPR014982">
    <property type="entry name" value="GSCFA"/>
</dbReference>
<proteinExistence type="predicted"/>
<comment type="caution">
    <text evidence="2">The sequence shown here is derived from an EMBL/GenBank/DDBJ whole genome shotgun (WGS) entry which is preliminary data.</text>
</comment>
<evidence type="ECO:0000313" key="2">
    <source>
        <dbReference type="EMBL" id="KGN93992.1"/>
    </source>
</evidence>
<accession>A0AB34PF25</accession>
<dbReference type="Pfam" id="PF08885">
    <property type="entry name" value="GSCFA"/>
    <property type="match status" value="1"/>
</dbReference>
<name>A0AB34PF25_9PORP</name>
<protein>
    <recommendedName>
        <fullName evidence="1">GSCFA domain-containing protein</fullName>
    </recommendedName>
</protein>
<reference evidence="2 3" key="1">
    <citation type="submission" date="2014-08" db="EMBL/GenBank/DDBJ databases">
        <title>Porphyromonas crevioricanis strain:COT-253_OH1447 Genome sequencing.</title>
        <authorList>
            <person name="Wallis C."/>
            <person name="Deusch O."/>
            <person name="O'Flynn C."/>
            <person name="Davis I."/>
            <person name="Jospin G."/>
            <person name="Darling A.E."/>
            <person name="Coil D.A."/>
            <person name="Alexiev A."/>
            <person name="Horsfall A."/>
            <person name="Kirkwood N."/>
            <person name="Harris S."/>
            <person name="Eisen J.A."/>
        </authorList>
    </citation>
    <scope>NUCLEOTIDE SEQUENCE [LARGE SCALE GENOMIC DNA]</scope>
    <source>
        <strain evidence="3">COT-253 OH1447</strain>
    </source>
</reference>
<evidence type="ECO:0000259" key="1">
    <source>
        <dbReference type="Pfam" id="PF08885"/>
    </source>
</evidence>
<dbReference type="AlphaFoldDB" id="A0AB34PF25"/>
<organism evidence="2 3">
    <name type="scientific">Porphyromonas crevioricanis</name>
    <dbReference type="NCBI Taxonomy" id="393921"/>
    <lineage>
        <taxon>Bacteria</taxon>
        <taxon>Pseudomonadati</taxon>
        <taxon>Bacteroidota</taxon>
        <taxon>Bacteroidia</taxon>
        <taxon>Bacteroidales</taxon>
        <taxon>Porphyromonadaceae</taxon>
        <taxon>Porphyromonas</taxon>
    </lineage>
</organism>
<dbReference type="EMBL" id="JQJC01000021">
    <property type="protein sequence ID" value="KGN93992.1"/>
    <property type="molecule type" value="Genomic_DNA"/>
</dbReference>
<sequence>MIELSTPVVLPRYPFRIGYRDCIFFLGSCFSRHIGDYLSELAFPTVVNPFGVLYNPLSIAGAIDRLRQPDPFLSSDLFFHEGRWSSYMHHSSFSHPSVELALEAMNTQLSEAARLLPSCSLLALTFGSARVYHLRESGEVVANCHKLPADRFLRRDVPLQELIDKWSGLVQELLSCYPRLNILLTVSPIRHLGDGATANALSKAKLLLLCNELQTIAPDRVHYFPAFEIMMDELRDYRFYADDLKHPSALAVRIIRERFTDALIEESVREAMSQVRALRLLQNHRSLQPSVTDELQQKIEVKRQQIRAKYPYINI</sequence>
<dbReference type="Proteomes" id="UP000030136">
    <property type="component" value="Unassembled WGS sequence"/>
</dbReference>
<dbReference type="RefSeq" id="WP_036890126.1">
    <property type="nucleotide sequence ID" value="NZ_JQJC01000021.1"/>
</dbReference>
<feature type="domain" description="GSCFA" evidence="1">
    <location>
        <begin position="23"/>
        <end position="259"/>
    </location>
</feature>
<dbReference type="SUPFAM" id="SSF52266">
    <property type="entry name" value="SGNH hydrolase"/>
    <property type="match status" value="1"/>
</dbReference>
<gene>
    <name evidence="2" type="ORF">HQ38_07235</name>
</gene>